<organism evidence="2 3">
    <name type="scientific">Clonostachys chloroleuca</name>
    <dbReference type="NCBI Taxonomy" id="1926264"/>
    <lineage>
        <taxon>Eukaryota</taxon>
        <taxon>Fungi</taxon>
        <taxon>Dikarya</taxon>
        <taxon>Ascomycota</taxon>
        <taxon>Pezizomycotina</taxon>
        <taxon>Sordariomycetes</taxon>
        <taxon>Hypocreomycetidae</taxon>
        <taxon>Hypocreales</taxon>
        <taxon>Bionectriaceae</taxon>
        <taxon>Clonostachys</taxon>
    </lineage>
</organism>
<keyword evidence="3" id="KW-1185">Reference proteome</keyword>
<dbReference type="Proteomes" id="UP001160390">
    <property type="component" value="Unassembled WGS sequence"/>
</dbReference>
<feature type="compositionally biased region" description="Acidic residues" evidence="1">
    <location>
        <begin position="9"/>
        <end position="20"/>
    </location>
</feature>
<feature type="region of interest" description="Disordered" evidence="1">
    <location>
        <begin position="1"/>
        <end position="38"/>
    </location>
</feature>
<feature type="compositionally biased region" description="Low complexity" evidence="1">
    <location>
        <begin position="21"/>
        <end position="35"/>
    </location>
</feature>
<gene>
    <name evidence="2" type="ORF">CCHLO57077_00009380</name>
</gene>
<evidence type="ECO:0000313" key="3">
    <source>
        <dbReference type="Proteomes" id="UP001160390"/>
    </source>
</evidence>
<sequence>MGHLAADADAADDDDDDDEASSSCWKYSSTSSGTSRRMVRWSSQHLTAAQLVPRMASDGVDLVDLRVEGVLGTAAHVAPEVEQQLLESTVQDGLANPSVLVQDRPEHLQL</sequence>
<proteinExistence type="predicted"/>
<accession>A0AA35MCF2</accession>
<dbReference type="EMBL" id="CABFNP030001256">
    <property type="protein sequence ID" value="CAI6094541.1"/>
    <property type="molecule type" value="Genomic_DNA"/>
</dbReference>
<evidence type="ECO:0000256" key="1">
    <source>
        <dbReference type="SAM" id="MobiDB-lite"/>
    </source>
</evidence>
<protein>
    <submittedName>
        <fullName evidence="2">Uncharacterized protein</fullName>
    </submittedName>
</protein>
<dbReference type="AlphaFoldDB" id="A0AA35MCF2"/>
<evidence type="ECO:0000313" key="2">
    <source>
        <dbReference type="EMBL" id="CAI6094541.1"/>
    </source>
</evidence>
<reference evidence="2" key="1">
    <citation type="submission" date="2023-01" db="EMBL/GenBank/DDBJ databases">
        <authorList>
            <person name="Piombo E."/>
        </authorList>
    </citation>
    <scope>NUCLEOTIDE SEQUENCE</scope>
</reference>
<comment type="caution">
    <text evidence="2">The sequence shown here is derived from an EMBL/GenBank/DDBJ whole genome shotgun (WGS) entry which is preliminary data.</text>
</comment>
<name>A0AA35MCF2_9HYPO</name>